<keyword evidence="2" id="KW-1185">Reference proteome</keyword>
<proteinExistence type="predicted"/>
<sequence length="93" mass="9875">MDKVTITVSQPGKEDIVASGDHALFAVNKETVDDQLEGVAHGVGDFTEVYVDLTKCLIGRLVEGGLTMAEAIDVLQERFNEAVELAVAETAAV</sequence>
<evidence type="ECO:0000313" key="2">
    <source>
        <dbReference type="Proteomes" id="UP001208017"/>
    </source>
</evidence>
<organism evidence="1 2">
    <name type="scientific">Tumebacillus lacus</name>
    <dbReference type="NCBI Taxonomy" id="2995335"/>
    <lineage>
        <taxon>Bacteria</taxon>
        <taxon>Bacillati</taxon>
        <taxon>Bacillota</taxon>
        <taxon>Bacilli</taxon>
        <taxon>Bacillales</taxon>
        <taxon>Alicyclobacillaceae</taxon>
        <taxon>Tumebacillus</taxon>
    </lineage>
</organism>
<name>A0ABT3X6K7_9BACL</name>
<dbReference type="RefSeq" id="WP_267151624.1">
    <property type="nucleotide sequence ID" value="NZ_JAPMLT010000004.1"/>
</dbReference>
<dbReference type="Proteomes" id="UP001208017">
    <property type="component" value="Unassembled WGS sequence"/>
</dbReference>
<gene>
    <name evidence="1" type="ORF">OS242_10425</name>
</gene>
<comment type="caution">
    <text evidence="1">The sequence shown here is derived from an EMBL/GenBank/DDBJ whole genome shotgun (WGS) entry which is preliminary data.</text>
</comment>
<reference evidence="1 2" key="1">
    <citation type="submission" date="2022-11" db="EMBL/GenBank/DDBJ databases">
        <title>Study of microbial diversity in lake waters.</title>
        <authorList>
            <person name="Zhang J."/>
        </authorList>
    </citation>
    <scope>NUCLEOTIDE SEQUENCE [LARGE SCALE GENOMIC DNA]</scope>
    <source>
        <strain evidence="1 2">DT12</strain>
    </source>
</reference>
<evidence type="ECO:0000313" key="1">
    <source>
        <dbReference type="EMBL" id="MCX7570379.1"/>
    </source>
</evidence>
<protein>
    <submittedName>
        <fullName evidence="1">Uncharacterized protein</fullName>
    </submittedName>
</protein>
<dbReference type="EMBL" id="JAPMLT010000004">
    <property type="protein sequence ID" value="MCX7570379.1"/>
    <property type="molecule type" value="Genomic_DNA"/>
</dbReference>
<accession>A0ABT3X6K7</accession>